<dbReference type="NCBIfam" id="NF005628">
    <property type="entry name" value="PRK07377.1-4"/>
    <property type="match status" value="1"/>
</dbReference>
<evidence type="ECO:0000259" key="7">
    <source>
        <dbReference type="Pfam" id="PF13244"/>
    </source>
</evidence>
<gene>
    <name evidence="8" type="ORF">NG799_19320</name>
</gene>
<accession>A0ABT2MUP7</accession>
<feature type="transmembrane region" description="Helical" evidence="6">
    <location>
        <begin position="30"/>
        <end position="47"/>
    </location>
</feature>
<evidence type="ECO:0000256" key="6">
    <source>
        <dbReference type="SAM" id="Phobius"/>
    </source>
</evidence>
<dbReference type="InterPro" id="IPR025383">
    <property type="entry name" value="MrpA_C/MbhD"/>
</dbReference>
<feature type="transmembrane region" description="Helical" evidence="6">
    <location>
        <begin position="53"/>
        <end position="72"/>
    </location>
</feature>
<feature type="transmembrane region" description="Helical" evidence="6">
    <location>
        <begin position="6"/>
        <end position="23"/>
    </location>
</feature>
<protein>
    <submittedName>
        <fullName evidence="8">DUF4040 domain-containing protein</fullName>
    </submittedName>
</protein>
<proteinExistence type="predicted"/>
<keyword evidence="3 6" id="KW-0812">Transmembrane</keyword>
<comment type="subcellular location">
    <subcellularLocation>
        <location evidence="1">Cell membrane</location>
        <topology evidence="1">Multi-pass membrane protein</topology>
    </subcellularLocation>
</comment>
<keyword evidence="4 6" id="KW-1133">Transmembrane helix</keyword>
<feature type="domain" description="MrpA C-terminal/MbhD" evidence="7">
    <location>
        <begin position="11"/>
        <end position="74"/>
    </location>
</feature>
<keyword evidence="9" id="KW-1185">Reference proteome</keyword>
<name>A0ABT2MUP7_9CYAN</name>
<evidence type="ECO:0000256" key="5">
    <source>
        <dbReference type="ARBA" id="ARBA00023136"/>
    </source>
</evidence>
<keyword evidence="5 6" id="KW-0472">Membrane</keyword>
<evidence type="ECO:0000256" key="2">
    <source>
        <dbReference type="ARBA" id="ARBA00022475"/>
    </source>
</evidence>
<comment type="caution">
    <text evidence="8">The sequence shown here is derived from an EMBL/GenBank/DDBJ whole genome shotgun (WGS) entry which is preliminary data.</text>
</comment>
<evidence type="ECO:0000256" key="1">
    <source>
        <dbReference type="ARBA" id="ARBA00004651"/>
    </source>
</evidence>
<evidence type="ECO:0000256" key="3">
    <source>
        <dbReference type="ARBA" id="ARBA00022692"/>
    </source>
</evidence>
<reference evidence="8 9" key="1">
    <citation type="journal article" date="2022" name="Front. Microbiol.">
        <title>High genomic differentiation and limited gene flow indicate recent cryptic speciation within the genus Laspinema (cyanobacteria).</title>
        <authorList>
            <person name="Stanojkovic A."/>
            <person name="Skoupy S."/>
            <person name="Skaloud P."/>
            <person name="Dvorak P."/>
        </authorList>
    </citation>
    <scope>NUCLEOTIDE SEQUENCE [LARGE SCALE GENOMIC DNA]</scope>
    <source>
        <strain evidence="8 9">D2a</strain>
    </source>
</reference>
<evidence type="ECO:0000256" key="4">
    <source>
        <dbReference type="ARBA" id="ARBA00022989"/>
    </source>
</evidence>
<dbReference type="NCBIfam" id="NF005630">
    <property type="entry name" value="PRK07377.1-6"/>
    <property type="match status" value="1"/>
</dbReference>
<keyword evidence="2" id="KW-1003">Cell membrane</keyword>
<evidence type="ECO:0000313" key="8">
    <source>
        <dbReference type="EMBL" id="MCT7968464.1"/>
    </source>
</evidence>
<dbReference type="EMBL" id="JAMXFF010000032">
    <property type="protein sequence ID" value="MCT7968464.1"/>
    <property type="molecule type" value="Genomic_DNA"/>
</dbReference>
<organism evidence="8 9">
    <name type="scientific">Laspinema palackyanum D2a</name>
    <dbReference type="NCBI Taxonomy" id="2953684"/>
    <lineage>
        <taxon>Bacteria</taxon>
        <taxon>Bacillati</taxon>
        <taxon>Cyanobacteriota</taxon>
        <taxon>Cyanophyceae</taxon>
        <taxon>Oscillatoriophycideae</taxon>
        <taxon>Oscillatoriales</taxon>
        <taxon>Laspinemataceae</taxon>
        <taxon>Laspinema</taxon>
        <taxon>Laspinema palackyanum</taxon>
    </lineage>
</organism>
<evidence type="ECO:0000313" key="9">
    <source>
        <dbReference type="Proteomes" id="UP001525890"/>
    </source>
</evidence>
<dbReference type="Pfam" id="PF13244">
    <property type="entry name" value="MbhD"/>
    <property type="match status" value="1"/>
</dbReference>
<dbReference type="RefSeq" id="WP_368007976.1">
    <property type="nucleotide sequence ID" value="NZ_JAMXFF010000032.1"/>
</dbReference>
<dbReference type="Proteomes" id="UP001525890">
    <property type="component" value="Unassembled WGS sequence"/>
</dbReference>
<sequence>MTDFYIYAIVALLPLSACMLVVQTDPFHALIIRGILGAVAALVYALWGAPDVALTEALMGTLLAVILSAVAVRSSMVMRLGFIEGEYPEGDRPAGKPIEDLRAVFAKRYMRLELVPYPDESALDQAFKDKEIHAIYVKPKPVAHGDRTFTTTLEKVTVYQTATRLKHLYEIMKEELPSETKVTYFNPLMSPFNSSEQH</sequence>